<evidence type="ECO:0000313" key="3">
    <source>
        <dbReference type="Proteomes" id="UP000279600"/>
    </source>
</evidence>
<keyword evidence="3" id="KW-1185">Reference proteome</keyword>
<evidence type="ECO:0000313" key="2">
    <source>
        <dbReference type="EMBL" id="AZQ43583.1"/>
    </source>
</evidence>
<dbReference type="Proteomes" id="UP000279600">
    <property type="component" value="Chromosome"/>
</dbReference>
<dbReference type="Pfam" id="PF01471">
    <property type="entry name" value="PG_binding_1"/>
    <property type="match status" value="1"/>
</dbReference>
<organism evidence="2 3">
    <name type="scientific">Nonlabens ponticola</name>
    <dbReference type="NCBI Taxonomy" id="2496866"/>
    <lineage>
        <taxon>Bacteria</taxon>
        <taxon>Pseudomonadati</taxon>
        <taxon>Bacteroidota</taxon>
        <taxon>Flavobacteriia</taxon>
        <taxon>Flavobacteriales</taxon>
        <taxon>Flavobacteriaceae</taxon>
        <taxon>Nonlabens</taxon>
    </lineage>
</organism>
<dbReference type="KEGG" id="noj:EJ995_04795"/>
<dbReference type="AlphaFoldDB" id="A0A3S9MWT6"/>
<dbReference type="OrthoDB" id="1143655at2"/>
<evidence type="ECO:0000259" key="1">
    <source>
        <dbReference type="Pfam" id="PF01471"/>
    </source>
</evidence>
<sequence length="218" mass="25080">MKQIIIFLLVIILGFIAYDFYKDWNRFHAPNYEYQKPENIDLQYHDASVVWDYVNAIQDVNTYVKLQYTANDIDVRAPEEDDLETQNAIAEYANRLAKVKYYENLLVQSAAYKQDGIDNETIKEIEAGLTSRETQEQEREQQHLQELYDAEIATSKSVGSRGALIYEVQKILVNKGYEIPVDGVFATITSKALADFESNNNLYPDGKLDVLTFDALLK</sequence>
<name>A0A3S9MWT6_9FLAO</name>
<dbReference type="EMBL" id="CP034549">
    <property type="protein sequence ID" value="AZQ43583.1"/>
    <property type="molecule type" value="Genomic_DNA"/>
</dbReference>
<protein>
    <submittedName>
        <fullName evidence="2">Peptidoglycan-binding protein</fullName>
    </submittedName>
</protein>
<dbReference type="InterPro" id="IPR036366">
    <property type="entry name" value="PGBDSf"/>
</dbReference>
<dbReference type="Gene3D" id="1.10.101.10">
    <property type="entry name" value="PGBD-like superfamily/PGBD"/>
    <property type="match status" value="1"/>
</dbReference>
<gene>
    <name evidence="2" type="ORF">EJ995_04795</name>
</gene>
<dbReference type="SUPFAM" id="SSF47090">
    <property type="entry name" value="PGBD-like"/>
    <property type="match status" value="1"/>
</dbReference>
<dbReference type="InterPro" id="IPR036365">
    <property type="entry name" value="PGBD-like_sf"/>
</dbReference>
<dbReference type="RefSeq" id="WP_126446147.1">
    <property type="nucleotide sequence ID" value="NZ_CP034549.1"/>
</dbReference>
<feature type="domain" description="Peptidoglycan binding-like" evidence="1">
    <location>
        <begin position="162"/>
        <end position="216"/>
    </location>
</feature>
<dbReference type="InterPro" id="IPR002477">
    <property type="entry name" value="Peptidoglycan-bd-like"/>
</dbReference>
<accession>A0A3S9MWT6</accession>
<proteinExistence type="predicted"/>
<reference evidence="2 3" key="1">
    <citation type="submission" date="2018-12" db="EMBL/GenBank/DDBJ databases">
        <title>Complete genome of Nonlabens sp. MJ115.</title>
        <authorList>
            <person name="Choi H.S."/>
            <person name="Jung J."/>
        </authorList>
    </citation>
    <scope>NUCLEOTIDE SEQUENCE [LARGE SCALE GENOMIC DNA]</scope>
    <source>
        <strain evidence="2 3">MJ115</strain>
    </source>
</reference>